<evidence type="ECO:0000256" key="1">
    <source>
        <dbReference type="ARBA" id="ARBA00004123"/>
    </source>
</evidence>
<keyword evidence="6" id="KW-1185">Reference proteome</keyword>
<dbReference type="OrthoDB" id="6133115at2759"/>
<organism evidence="5 6">
    <name type="scientific">Carex littledalei</name>
    <dbReference type="NCBI Taxonomy" id="544730"/>
    <lineage>
        <taxon>Eukaryota</taxon>
        <taxon>Viridiplantae</taxon>
        <taxon>Streptophyta</taxon>
        <taxon>Embryophyta</taxon>
        <taxon>Tracheophyta</taxon>
        <taxon>Spermatophyta</taxon>
        <taxon>Magnoliopsida</taxon>
        <taxon>Liliopsida</taxon>
        <taxon>Poales</taxon>
        <taxon>Cyperaceae</taxon>
        <taxon>Cyperoideae</taxon>
        <taxon>Cariceae</taxon>
        <taxon>Carex</taxon>
        <taxon>Carex subgen. Euthyceras</taxon>
    </lineage>
</organism>
<evidence type="ECO:0000313" key="5">
    <source>
        <dbReference type="EMBL" id="KAF3331610.1"/>
    </source>
</evidence>
<dbReference type="PANTHER" id="PTHR32263">
    <property type="entry name" value="INACTIVE POLY [ADP-RIBOSE] POLYMERASE SRO4-RELATED"/>
    <property type="match status" value="1"/>
</dbReference>
<comment type="caution">
    <text evidence="5">The sequence shown here is derived from an EMBL/GenBank/DDBJ whole genome shotgun (WGS) entry which is preliminary data.</text>
</comment>
<evidence type="ECO:0000313" key="6">
    <source>
        <dbReference type="Proteomes" id="UP000623129"/>
    </source>
</evidence>
<dbReference type="InterPro" id="IPR057823">
    <property type="entry name" value="WWE_RCD1"/>
</dbReference>
<accession>A0A833QQP4</accession>
<sequence>MSSSEPSGLKRKLTDACACSTSETKVARTMSQNHPPSRSYLQKRNCCCPIPMEPTLAESCLSYLKSGTPARVMFYSQYQWCTFPEPALRVLIKGFKEDKSSTIVFSDGETILVDFLSMTAVNLRTKKQRSIAWIDEAGECFFPPLFIDQECSKELHEAQPVRAEWALRQSQSSRLSPADMLRKKIVPVEKDSQQFISIQNLFLSGMGPFAAPDIVLQIYRHYPDGSDSAAQSRLVEFERRMGIDMAGKEGGKGVNVTSGWFGCGKIEMAKVLIYGFSKAVKPNEGTSGTDLYIMPEDRSFACVNFCDVDEKGVQYMLLCRVIPNLPKEGNDLKLKYYFVPSVDADSCIYPEYVVSFKLSPVVREYMVGLNFVRISEQRVTTFVRDLPARRHIMNNEAGPTSPWMSFTGLFAEIQDEICPIARELLALHYDELKKKIITREELVKKIRTIVGDELLRSTLTKLQHTPSAWNGNPVANANQMDAMAAASELVSGPPISALCDSPVDTSLSVAIGTSRESQSKGASHAPPKRAVHDSTLPATSHHGTDGDSGVNMCYLSIEQGMKLNNAAIDSILRAAKLEP</sequence>
<dbReference type="AlphaFoldDB" id="A0A833QQP4"/>
<evidence type="ECO:0000256" key="3">
    <source>
        <dbReference type="SAM" id="MobiDB-lite"/>
    </source>
</evidence>
<name>A0A833QQP4_9POAL</name>
<protein>
    <submittedName>
        <fullName evidence="5">Inactive poly</fullName>
    </submittedName>
</protein>
<gene>
    <name evidence="5" type="ORF">FCM35_KLT03016</name>
</gene>
<evidence type="ECO:0000259" key="4">
    <source>
        <dbReference type="PROSITE" id="PS51879"/>
    </source>
</evidence>
<dbReference type="Pfam" id="PF12174">
    <property type="entry name" value="RST"/>
    <property type="match status" value="1"/>
</dbReference>
<evidence type="ECO:0000256" key="2">
    <source>
        <dbReference type="ARBA" id="ARBA00023242"/>
    </source>
</evidence>
<dbReference type="GO" id="GO:0005634">
    <property type="term" value="C:nucleus"/>
    <property type="evidence" value="ECO:0007669"/>
    <property type="project" value="UniProtKB-SubCell"/>
</dbReference>
<reference evidence="5" key="1">
    <citation type="submission" date="2020-01" db="EMBL/GenBank/DDBJ databases">
        <title>Genome sequence of Kobresia littledalei, the first chromosome-level genome in the family Cyperaceae.</title>
        <authorList>
            <person name="Qu G."/>
        </authorList>
    </citation>
    <scope>NUCLEOTIDE SEQUENCE</scope>
    <source>
        <strain evidence="5">C.B.Clarke</strain>
        <tissue evidence="5">Leaf</tissue>
    </source>
</reference>
<comment type="subcellular location">
    <subcellularLocation>
        <location evidence="1">Nucleus</location>
    </subcellularLocation>
</comment>
<dbReference type="Proteomes" id="UP000623129">
    <property type="component" value="Unassembled WGS sequence"/>
</dbReference>
<dbReference type="InterPro" id="IPR044964">
    <property type="entry name" value="RCD1/SRO1-5"/>
</dbReference>
<dbReference type="SUPFAM" id="SSF56399">
    <property type="entry name" value="ADP-ribosylation"/>
    <property type="match status" value="1"/>
</dbReference>
<feature type="region of interest" description="Disordered" evidence="3">
    <location>
        <begin position="513"/>
        <end position="548"/>
    </location>
</feature>
<dbReference type="Gene3D" id="3.90.228.10">
    <property type="match status" value="1"/>
</dbReference>
<dbReference type="EMBL" id="SWLB01000012">
    <property type="protein sequence ID" value="KAF3331610.1"/>
    <property type="molecule type" value="Genomic_DNA"/>
</dbReference>
<proteinExistence type="predicted"/>
<dbReference type="PANTHER" id="PTHR32263:SF17">
    <property type="entry name" value="OS04G0672200 PROTEIN"/>
    <property type="match status" value="1"/>
</dbReference>
<dbReference type="PROSITE" id="PS51879">
    <property type="entry name" value="RST"/>
    <property type="match status" value="1"/>
</dbReference>
<keyword evidence="2" id="KW-0539">Nucleus</keyword>
<dbReference type="Pfam" id="PF23467">
    <property type="entry name" value="WWE_5"/>
    <property type="match status" value="1"/>
</dbReference>
<dbReference type="InterPro" id="IPR022003">
    <property type="entry name" value="RST"/>
</dbReference>
<feature type="domain" description="RST" evidence="4">
    <location>
        <begin position="397"/>
        <end position="468"/>
    </location>
</feature>